<comment type="caution">
    <text evidence="4">The sequence shown here is derived from an EMBL/GenBank/DDBJ whole genome shotgun (WGS) entry which is preliminary data.</text>
</comment>
<feature type="compositionally biased region" description="Low complexity" evidence="2">
    <location>
        <begin position="15"/>
        <end position="28"/>
    </location>
</feature>
<dbReference type="EMBL" id="JADGKB010000118">
    <property type="protein sequence ID" value="KAJ3253145.1"/>
    <property type="molecule type" value="Genomic_DNA"/>
</dbReference>
<dbReference type="Proteomes" id="UP001210925">
    <property type="component" value="Unassembled WGS sequence"/>
</dbReference>
<name>A0AAD5Y5C3_9FUNG</name>
<feature type="chain" id="PRO_5042034973" evidence="3">
    <location>
        <begin position="18"/>
        <end position="268"/>
    </location>
</feature>
<organism evidence="4 5">
    <name type="scientific">Boothiomyces macroporosus</name>
    <dbReference type="NCBI Taxonomy" id="261099"/>
    <lineage>
        <taxon>Eukaryota</taxon>
        <taxon>Fungi</taxon>
        <taxon>Fungi incertae sedis</taxon>
        <taxon>Chytridiomycota</taxon>
        <taxon>Chytridiomycota incertae sedis</taxon>
        <taxon>Chytridiomycetes</taxon>
        <taxon>Rhizophydiales</taxon>
        <taxon>Terramycetaceae</taxon>
        <taxon>Boothiomyces</taxon>
    </lineage>
</organism>
<feature type="compositionally biased region" description="Polar residues" evidence="2">
    <location>
        <begin position="136"/>
        <end position="148"/>
    </location>
</feature>
<evidence type="ECO:0000256" key="1">
    <source>
        <dbReference type="SAM" id="Coils"/>
    </source>
</evidence>
<proteinExistence type="predicted"/>
<keyword evidence="3" id="KW-0732">Signal</keyword>
<evidence type="ECO:0000256" key="2">
    <source>
        <dbReference type="SAM" id="MobiDB-lite"/>
    </source>
</evidence>
<feature type="compositionally biased region" description="Polar residues" evidence="2">
    <location>
        <begin position="38"/>
        <end position="63"/>
    </location>
</feature>
<evidence type="ECO:0000256" key="3">
    <source>
        <dbReference type="SAM" id="SignalP"/>
    </source>
</evidence>
<keyword evidence="5" id="KW-1185">Reference proteome</keyword>
<evidence type="ECO:0000313" key="4">
    <source>
        <dbReference type="EMBL" id="KAJ3253145.1"/>
    </source>
</evidence>
<feature type="coiled-coil region" evidence="1">
    <location>
        <begin position="153"/>
        <end position="207"/>
    </location>
</feature>
<feature type="compositionally biased region" description="Low complexity" evidence="2">
    <location>
        <begin position="122"/>
        <end position="132"/>
    </location>
</feature>
<accession>A0AAD5Y5C3</accession>
<sequence>MFKVLFLALFVFAQTESSESSESGSVSVPDAGIPQSEPAPQTSDPASGESQSSEPISQPANVPSVTITSSVSSSTESASAQSREPSAAPNENQRSNSTNVKASQNKKKERNQIPTPSQSTINSNSGRSSQRNRQGKNQVNQPGSQTQQFVNEISRVQSRISSLNREVSNIQGQPQDQIRLNDISQSLLQANNQLSQLKDDLQAVAVTRRGAVNQITSVDNLMGSLARSADLVQPTSNQDVNLLQDATNSFSNIQSDCRQIKLDFIAAM</sequence>
<feature type="compositionally biased region" description="Polar residues" evidence="2">
    <location>
        <begin position="112"/>
        <end position="121"/>
    </location>
</feature>
<gene>
    <name evidence="4" type="ORF">HK103_000840</name>
</gene>
<feature type="signal peptide" evidence="3">
    <location>
        <begin position="1"/>
        <end position="17"/>
    </location>
</feature>
<feature type="compositionally biased region" description="Polar residues" evidence="2">
    <location>
        <begin position="89"/>
        <end position="103"/>
    </location>
</feature>
<dbReference type="AlphaFoldDB" id="A0AAD5Y5C3"/>
<feature type="region of interest" description="Disordered" evidence="2">
    <location>
        <begin position="15"/>
        <end position="148"/>
    </location>
</feature>
<evidence type="ECO:0000313" key="5">
    <source>
        <dbReference type="Proteomes" id="UP001210925"/>
    </source>
</evidence>
<feature type="compositionally biased region" description="Low complexity" evidence="2">
    <location>
        <begin position="64"/>
        <end position="82"/>
    </location>
</feature>
<keyword evidence="1" id="KW-0175">Coiled coil</keyword>
<protein>
    <submittedName>
        <fullName evidence="4">Uncharacterized protein</fullName>
    </submittedName>
</protein>
<reference evidence="4" key="1">
    <citation type="submission" date="2020-05" db="EMBL/GenBank/DDBJ databases">
        <title>Phylogenomic resolution of chytrid fungi.</title>
        <authorList>
            <person name="Stajich J.E."/>
            <person name="Amses K."/>
            <person name="Simmons R."/>
            <person name="Seto K."/>
            <person name="Myers J."/>
            <person name="Bonds A."/>
            <person name="Quandt C.A."/>
            <person name="Barry K."/>
            <person name="Liu P."/>
            <person name="Grigoriev I."/>
            <person name="Longcore J.E."/>
            <person name="James T.Y."/>
        </authorList>
    </citation>
    <scope>NUCLEOTIDE SEQUENCE</scope>
    <source>
        <strain evidence="4">PLAUS21</strain>
    </source>
</reference>